<evidence type="ECO:0000256" key="3">
    <source>
        <dbReference type="ARBA" id="ARBA00022694"/>
    </source>
</evidence>
<feature type="binding site" evidence="10">
    <location>
        <position position="250"/>
    </location>
    <ligand>
        <name>K(+)</name>
        <dbReference type="ChEBI" id="CHEBI:29103"/>
    </ligand>
</feature>
<dbReference type="HOGENOM" id="CLU_019624_4_1_0"/>
<dbReference type="FunFam" id="3.40.50.300:FF:000494">
    <property type="entry name" value="tRNA modification GTPase MnmE"/>
    <property type="match status" value="1"/>
</dbReference>
<evidence type="ECO:0000256" key="7">
    <source>
        <dbReference type="ARBA" id="ARBA00022842"/>
    </source>
</evidence>
<dbReference type="InterPro" id="IPR018948">
    <property type="entry name" value="GTP-bd_TrmE_N"/>
</dbReference>
<dbReference type="InterPro" id="IPR027266">
    <property type="entry name" value="TrmE/GcvT-like"/>
</dbReference>
<evidence type="ECO:0000256" key="1">
    <source>
        <dbReference type="ARBA" id="ARBA00011043"/>
    </source>
</evidence>
<dbReference type="GO" id="GO:0046872">
    <property type="term" value="F:metal ion binding"/>
    <property type="evidence" value="ECO:0007669"/>
    <property type="project" value="UniProtKB-KW"/>
</dbReference>
<reference evidence="13 14" key="1">
    <citation type="journal article" date="2009" name="Biosci. Biotechnol. Biochem.">
        <title>WeGAS: a web-based microbial genome annotation system.</title>
        <authorList>
            <person name="Lee D."/>
            <person name="Seo H."/>
            <person name="Park C."/>
            <person name="Park K."/>
        </authorList>
    </citation>
    <scope>NUCLEOTIDE SEQUENCE [LARGE SCALE GENOMIC DNA]</scope>
    <source>
        <strain evidence="14">ATCC 49049 / DSM 4359 / NBRC 107923 / NS-E</strain>
    </source>
</reference>
<comment type="subcellular location">
    <subcellularLocation>
        <location evidence="10">Cytoplasm</location>
    </subcellularLocation>
</comment>
<dbReference type="NCBIfam" id="TIGR00450">
    <property type="entry name" value="mnmE_trmE_thdF"/>
    <property type="match status" value="1"/>
</dbReference>
<evidence type="ECO:0000256" key="2">
    <source>
        <dbReference type="ARBA" id="ARBA00022490"/>
    </source>
</evidence>
<evidence type="ECO:0000259" key="12">
    <source>
        <dbReference type="PROSITE" id="PS51709"/>
    </source>
</evidence>
<dbReference type="Gene3D" id="1.20.120.430">
    <property type="entry name" value="tRNA modification GTPase MnmE domain 2"/>
    <property type="match status" value="1"/>
</dbReference>
<accession>B9KC49</accession>
<feature type="binding site" evidence="10">
    <location>
        <position position="25"/>
    </location>
    <ligand>
        <name>(6S)-5-formyl-5,6,7,8-tetrahydrofolate</name>
        <dbReference type="ChEBI" id="CHEBI:57457"/>
    </ligand>
</feature>
<dbReference type="PRINTS" id="PR00326">
    <property type="entry name" value="GTP1OBG"/>
</dbReference>
<feature type="binding site" evidence="10">
    <location>
        <position position="226"/>
    </location>
    <ligand>
        <name>K(+)</name>
        <dbReference type="ChEBI" id="CHEBI:29103"/>
    </ligand>
</feature>
<feature type="binding site" evidence="10">
    <location>
        <position position="230"/>
    </location>
    <ligand>
        <name>Mg(2+)</name>
        <dbReference type="ChEBI" id="CHEBI:18420"/>
    </ligand>
</feature>
<comment type="subunit">
    <text evidence="10">Homodimer. Heterotetramer of two MnmE and two MnmG subunits.</text>
</comment>
<dbReference type="Proteomes" id="UP000000445">
    <property type="component" value="Chromosome"/>
</dbReference>
<feature type="binding site" evidence="10">
    <location>
        <begin position="245"/>
        <end position="251"/>
    </location>
    <ligand>
        <name>GTP</name>
        <dbReference type="ChEBI" id="CHEBI:37565"/>
    </ligand>
</feature>
<dbReference type="InterPro" id="IPR004520">
    <property type="entry name" value="GTPase_MnmE"/>
</dbReference>
<dbReference type="NCBIfam" id="NF003661">
    <property type="entry name" value="PRK05291.1-3"/>
    <property type="match status" value="1"/>
</dbReference>
<evidence type="ECO:0000313" key="14">
    <source>
        <dbReference type="Proteomes" id="UP000000445"/>
    </source>
</evidence>
<dbReference type="eggNOG" id="COG0486">
    <property type="taxonomic scope" value="Bacteria"/>
</dbReference>
<dbReference type="GO" id="GO:0005525">
    <property type="term" value="F:GTP binding"/>
    <property type="evidence" value="ECO:0007669"/>
    <property type="project" value="UniProtKB-UniRule"/>
</dbReference>
<dbReference type="GO" id="GO:0030488">
    <property type="term" value="P:tRNA methylation"/>
    <property type="evidence" value="ECO:0007669"/>
    <property type="project" value="TreeGrafter"/>
</dbReference>
<feature type="binding site" evidence="10">
    <location>
        <begin position="226"/>
        <end position="231"/>
    </location>
    <ligand>
        <name>GTP</name>
        <dbReference type="ChEBI" id="CHEBI:37565"/>
    </ligand>
</feature>
<dbReference type="CDD" id="cd14858">
    <property type="entry name" value="TrmE_N"/>
    <property type="match status" value="1"/>
</dbReference>
<feature type="binding site" evidence="10">
    <location>
        <position position="251"/>
    </location>
    <ligand>
        <name>Mg(2+)</name>
        <dbReference type="ChEBI" id="CHEBI:18420"/>
    </ligand>
</feature>
<keyword evidence="5 10" id="KW-0547">Nucleotide-binding</keyword>
<dbReference type="PANTHER" id="PTHR42714">
    <property type="entry name" value="TRNA MODIFICATION GTPASE GTPBP3"/>
    <property type="match status" value="1"/>
</dbReference>
<dbReference type="InterPro" id="IPR027417">
    <property type="entry name" value="P-loop_NTPase"/>
</dbReference>
<feature type="binding site" evidence="10">
    <location>
        <position position="122"/>
    </location>
    <ligand>
        <name>(6S)-5-formyl-5,6,7,8-tetrahydrofolate</name>
        <dbReference type="ChEBI" id="CHEBI:57457"/>
    </ligand>
</feature>
<evidence type="ECO:0000256" key="6">
    <source>
        <dbReference type="ARBA" id="ARBA00022801"/>
    </source>
</evidence>
<comment type="function">
    <text evidence="10">Exhibits a very high intrinsic GTPase hydrolysis rate. Involved in the addition of a carboxymethylaminomethyl (cmnm) group at the wobble position (U34) of certain tRNAs, forming tRNA-cmnm(5)s(2)U34.</text>
</comment>
<evidence type="ECO:0000256" key="5">
    <source>
        <dbReference type="ARBA" id="ARBA00022741"/>
    </source>
</evidence>
<dbReference type="AlphaFoldDB" id="B9KC49"/>
<keyword evidence="4 10" id="KW-0479">Metal-binding</keyword>
<name>B9KC49_THENN</name>
<dbReference type="Pfam" id="PF10396">
    <property type="entry name" value="TrmE_N"/>
    <property type="match status" value="1"/>
</dbReference>
<feature type="binding site" evidence="10">
    <location>
        <position position="83"/>
    </location>
    <ligand>
        <name>(6S)-5-formyl-5,6,7,8-tetrahydrofolate</name>
        <dbReference type="ChEBI" id="CHEBI:57457"/>
    </ligand>
</feature>
<evidence type="ECO:0000313" key="13">
    <source>
        <dbReference type="EMBL" id="ACM22595.1"/>
    </source>
</evidence>
<dbReference type="PANTHER" id="PTHR42714:SF2">
    <property type="entry name" value="TRNA MODIFICATION GTPASE GTPBP3, MITOCHONDRIAL"/>
    <property type="match status" value="1"/>
</dbReference>
<dbReference type="InterPro" id="IPR025867">
    <property type="entry name" value="MnmE_helical"/>
</dbReference>
<dbReference type="SUPFAM" id="SSF52540">
    <property type="entry name" value="P-loop containing nucleoside triphosphate hydrolases"/>
    <property type="match status" value="1"/>
</dbReference>
<dbReference type="GO" id="GO:0042802">
    <property type="term" value="F:identical protein binding"/>
    <property type="evidence" value="ECO:0007669"/>
    <property type="project" value="UniProtKB-ARBA"/>
</dbReference>
<dbReference type="InterPro" id="IPR031168">
    <property type="entry name" value="G_TrmE"/>
</dbReference>
<dbReference type="CDD" id="cd04164">
    <property type="entry name" value="trmE"/>
    <property type="match status" value="1"/>
</dbReference>
<keyword evidence="8 10" id="KW-0630">Potassium</keyword>
<keyword evidence="9 10" id="KW-0342">GTP-binding</keyword>
<dbReference type="FunFam" id="3.30.1360.120:FF:000003">
    <property type="entry name" value="tRNA modification GTPase MnmE"/>
    <property type="match status" value="1"/>
</dbReference>
<comment type="cofactor">
    <cofactor evidence="10">
        <name>K(+)</name>
        <dbReference type="ChEBI" id="CHEBI:29103"/>
    </cofactor>
    <text evidence="10">Binds 1 potassium ion per subunit.</text>
</comment>
<protein>
    <recommendedName>
        <fullName evidence="10">tRNA modification GTPase MnmE</fullName>
        <ecNumber evidence="10">3.6.-.-</ecNumber>
    </recommendedName>
</protein>
<keyword evidence="3 10" id="KW-0819">tRNA processing</keyword>
<organism evidence="13 14">
    <name type="scientific">Thermotoga neapolitana (strain ATCC 49049 / DSM 4359 / NBRC 107923 / NS-E)</name>
    <dbReference type="NCBI Taxonomy" id="309803"/>
    <lineage>
        <taxon>Bacteria</taxon>
        <taxon>Thermotogati</taxon>
        <taxon>Thermotogota</taxon>
        <taxon>Thermotogae</taxon>
        <taxon>Thermotogales</taxon>
        <taxon>Thermotogaceae</taxon>
        <taxon>Thermotoga</taxon>
    </lineage>
</organism>
<evidence type="ECO:0000256" key="10">
    <source>
        <dbReference type="HAMAP-Rule" id="MF_00379"/>
    </source>
</evidence>
<feature type="binding site" evidence="10">
    <location>
        <position position="247"/>
    </location>
    <ligand>
        <name>K(+)</name>
        <dbReference type="ChEBI" id="CHEBI:29103"/>
    </ligand>
</feature>
<dbReference type="Pfam" id="PF12631">
    <property type="entry name" value="MnmE_helical"/>
    <property type="match status" value="1"/>
</dbReference>
<evidence type="ECO:0000256" key="8">
    <source>
        <dbReference type="ARBA" id="ARBA00022958"/>
    </source>
</evidence>
<dbReference type="NCBIfam" id="TIGR00231">
    <property type="entry name" value="small_GTP"/>
    <property type="match status" value="1"/>
</dbReference>
<gene>
    <name evidence="10" type="primary">mnmE</name>
    <name evidence="10" type="synonym">trmE</name>
    <name evidence="13" type="ordered locus">CTN_0419</name>
</gene>
<keyword evidence="7 10" id="KW-0460">Magnesium</keyword>
<sequence length="455" mass="51277">MGDESMDTIVAVATPPGKGAIAILRLSGPESWDIVRKHFKTRSNIVPRKAIHGWIRENGEDIDEVVVIFYRSPRSYTGEDMVEVMCHGGPFVVKKLLDVFLSAGARMAEPGEFTKRAFLNGKMDLTSAEAVRDLIEAKSEASLKLSLKNLKGGLRQFVETLREELINVLAEIRVELDYPDDVETDVESVKTKIESIHERLKEELKKADAGIMLNRGLRMVIVGKPNVGKSTLLNRLLKEDRAIVTDIPGTTRDVISEEIVIKGILFRVVDTAGVRSETRDLVERLGIERTFQEIEKADIVLFVLDASSPLDDEDRLILERIKHKRYLVVINKVDIVERIDEEELKRKLGTDRHIVKISALKGEGLEKLEEAVYRETQEIFEKGSSSLITNLRQKQLLENVKKSLESAIESLKNKTPIDLVSIDLERALHVLDEVTGRSFREDLLDAIFSTFCVGK</sequence>
<dbReference type="EMBL" id="CP000916">
    <property type="protein sequence ID" value="ACM22595.1"/>
    <property type="molecule type" value="Genomic_DNA"/>
</dbReference>
<dbReference type="EC" id="3.6.-.-" evidence="10"/>
<feature type="binding site" evidence="10">
    <location>
        <position position="455"/>
    </location>
    <ligand>
        <name>(6S)-5-formyl-5,6,7,8-tetrahydrofolate</name>
        <dbReference type="ChEBI" id="CHEBI:57457"/>
    </ligand>
</feature>
<dbReference type="KEGG" id="tna:CTN_0419"/>
<dbReference type="STRING" id="309803.CTN_0419"/>
<dbReference type="Gene3D" id="3.40.50.300">
    <property type="entry name" value="P-loop containing nucleotide triphosphate hydrolases"/>
    <property type="match status" value="1"/>
</dbReference>
<feature type="binding site" evidence="10">
    <location>
        <position position="245"/>
    </location>
    <ligand>
        <name>K(+)</name>
        <dbReference type="ChEBI" id="CHEBI:29103"/>
    </ligand>
</feature>
<dbReference type="InterPro" id="IPR005225">
    <property type="entry name" value="Small_GTP-bd"/>
</dbReference>
<evidence type="ECO:0000256" key="11">
    <source>
        <dbReference type="RuleBase" id="RU003313"/>
    </source>
</evidence>
<keyword evidence="2 10" id="KW-0963">Cytoplasm</keyword>
<dbReference type="GO" id="GO:0003924">
    <property type="term" value="F:GTPase activity"/>
    <property type="evidence" value="ECO:0007669"/>
    <property type="project" value="UniProtKB-UniRule"/>
</dbReference>
<dbReference type="GO" id="GO:0002098">
    <property type="term" value="P:tRNA wobble uridine modification"/>
    <property type="evidence" value="ECO:0007669"/>
    <property type="project" value="TreeGrafter"/>
</dbReference>
<keyword evidence="14" id="KW-1185">Reference proteome</keyword>
<dbReference type="Pfam" id="PF01926">
    <property type="entry name" value="MMR_HSR1"/>
    <property type="match status" value="1"/>
</dbReference>
<dbReference type="InterPro" id="IPR006073">
    <property type="entry name" value="GTP-bd"/>
</dbReference>
<evidence type="ECO:0000256" key="9">
    <source>
        <dbReference type="ARBA" id="ARBA00023134"/>
    </source>
</evidence>
<comment type="caution">
    <text evidence="10">Lacks conserved residue(s) required for the propagation of feature annotation.</text>
</comment>
<dbReference type="PROSITE" id="PS51709">
    <property type="entry name" value="G_TRME"/>
    <property type="match status" value="1"/>
</dbReference>
<dbReference type="GO" id="GO:0005829">
    <property type="term" value="C:cytosol"/>
    <property type="evidence" value="ECO:0007669"/>
    <property type="project" value="TreeGrafter"/>
</dbReference>
<comment type="similarity">
    <text evidence="1 10 11">Belongs to the TRAFAC class TrmE-Era-EngA-EngB-Septin-like GTPase superfamily. TrmE GTPase family.</text>
</comment>
<evidence type="ECO:0000256" key="4">
    <source>
        <dbReference type="ARBA" id="ARBA00022723"/>
    </source>
</evidence>
<keyword evidence="6 10" id="KW-0378">Hydrolase</keyword>
<feature type="domain" description="TrmE-type G" evidence="12">
    <location>
        <begin position="216"/>
        <end position="377"/>
    </location>
</feature>
<dbReference type="Gene3D" id="3.30.1360.120">
    <property type="entry name" value="Probable tRNA modification gtpase trme, domain 1"/>
    <property type="match status" value="1"/>
</dbReference>
<dbReference type="InterPro" id="IPR027368">
    <property type="entry name" value="MnmE_dom2"/>
</dbReference>
<feature type="binding site" evidence="10">
    <location>
        <begin position="270"/>
        <end position="273"/>
    </location>
    <ligand>
        <name>GTP</name>
        <dbReference type="ChEBI" id="CHEBI:37565"/>
    </ligand>
</feature>
<dbReference type="HAMAP" id="MF_00379">
    <property type="entry name" value="GTPase_MnmE"/>
    <property type="match status" value="1"/>
</dbReference>
<proteinExistence type="inferred from homology"/>